<keyword evidence="3" id="KW-1185">Reference proteome</keyword>
<dbReference type="Pfam" id="PF05037">
    <property type="entry name" value="DUF669"/>
    <property type="match status" value="1"/>
</dbReference>
<protein>
    <recommendedName>
        <fullName evidence="4">DUF669 domain-containing protein</fullName>
    </recommendedName>
</protein>
<evidence type="ECO:0000313" key="2">
    <source>
        <dbReference type="EMBL" id="ATF27198.1"/>
    </source>
</evidence>
<proteinExistence type="predicted"/>
<evidence type="ECO:0000256" key="1">
    <source>
        <dbReference type="SAM" id="MobiDB-lite"/>
    </source>
</evidence>
<dbReference type="OrthoDB" id="1707979at2"/>
<gene>
    <name evidence="2" type="ORF">CNY62_02560</name>
</gene>
<dbReference type="KEGG" id="bths:CNY62_02560"/>
<sequence length="168" mass="19158">MFTLDHENVFEGGLQDGTYEVAVYLTKQDAAKNGTEFINLSMIVRNDIEQKGKNQYVFHKIWASKETGQFNTQAINTIGKALQLPNGKQYNSLDELLQDFTLKTCRVTVKNETSEFNGTTYNNLNVKKWETTKFPTFNHVFKTKDDSQSEAFSNPGKPIDISENDLPF</sequence>
<dbReference type="AlphaFoldDB" id="A0A291C159"/>
<dbReference type="EMBL" id="CP023483">
    <property type="protein sequence ID" value="ATF27198.1"/>
    <property type="molecule type" value="Genomic_DNA"/>
</dbReference>
<dbReference type="Proteomes" id="UP000243591">
    <property type="component" value="Chromosome"/>
</dbReference>
<evidence type="ECO:0008006" key="4">
    <source>
        <dbReference type="Google" id="ProtNLM"/>
    </source>
</evidence>
<accession>A0A291C159</accession>
<dbReference type="RefSeq" id="WP_096699477.1">
    <property type="nucleotide sequence ID" value="NZ_CP023483.1"/>
</dbReference>
<feature type="region of interest" description="Disordered" evidence="1">
    <location>
        <begin position="145"/>
        <end position="168"/>
    </location>
</feature>
<name>A0A291C159_BROTH</name>
<dbReference type="InterPro" id="IPR007731">
    <property type="entry name" value="DUF669"/>
</dbReference>
<evidence type="ECO:0000313" key="3">
    <source>
        <dbReference type="Proteomes" id="UP000243591"/>
    </source>
</evidence>
<organism evidence="2 3">
    <name type="scientific">Brochothrix thermosphacta</name>
    <name type="common">Microbacterium thermosphactum</name>
    <dbReference type="NCBI Taxonomy" id="2756"/>
    <lineage>
        <taxon>Bacteria</taxon>
        <taxon>Bacillati</taxon>
        <taxon>Bacillota</taxon>
        <taxon>Bacilli</taxon>
        <taxon>Bacillales</taxon>
        <taxon>Listeriaceae</taxon>
        <taxon>Brochothrix</taxon>
    </lineage>
</organism>
<reference evidence="2 3" key="1">
    <citation type="submission" date="2017-09" db="EMBL/GenBank/DDBJ databases">
        <title>Complete Genome Sequences of Two Strains of the Meat Spoilage Bacterium Brochothrix thermosphacta Isolated from Ground Chicken.</title>
        <authorList>
            <person name="Paoli G.C."/>
            <person name="Wijey C."/>
            <person name="Chen C.-Y."/>
            <person name="Nguyen L."/>
            <person name="Yan X."/>
            <person name="Irwin P.L."/>
        </authorList>
    </citation>
    <scope>NUCLEOTIDE SEQUENCE [LARGE SCALE GENOMIC DNA]</scope>
    <source>
        <strain evidence="2 3">BI</strain>
    </source>
</reference>